<reference evidence="2 3" key="1">
    <citation type="submission" date="2016-11" db="EMBL/GenBank/DDBJ databases">
        <authorList>
            <person name="Jaros S."/>
            <person name="Januszkiewicz K."/>
            <person name="Wedrychowicz H."/>
        </authorList>
    </citation>
    <scope>NUCLEOTIDE SEQUENCE [LARGE SCALE GENOMIC DNA]</scope>
    <source>
        <strain evidence="2 3">Con a/3</strain>
    </source>
</reference>
<protein>
    <submittedName>
        <fullName evidence="2">F0F1 ATP synthase subunit A</fullName>
    </submittedName>
</protein>
<dbReference type="RefSeq" id="WP_245802096.1">
    <property type="nucleotide sequence ID" value="NZ_MQMF01000084.1"/>
</dbReference>
<organism evidence="2 3">
    <name type="scientific">Fictibacillus arsenicus</name>
    <dbReference type="NCBI Taxonomy" id="255247"/>
    <lineage>
        <taxon>Bacteria</taxon>
        <taxon>Bacillati</taxon>
        <taxon>Bacillota</taxon>
        <taxon>Bacilli</taxon>
        <taxon>Bacillales</taxon>
        <taxon>Fictibacillaceae</taxon>
        <taxon>Fictibacillus</taxon>
    </lineage>
</organism>
<dbReference type="EMBL" id="MQMF01000084">
    <property type="protein sequence ID" value="OOE02111.1"/>
    <property type="molecule type" value="Genomic_DNA"/>
</dbReference>
<feature type="transmembrane region" description="Helical" evidence="1">
    <location>
        <begin position="35"/>
        <end position="56"/>
    </location>
</feature>
<dbReference type="AlphaFoldDB" id="A0A1V3FKM6"/>
<evidence type="ECO:0000313" key="2">
    <source>
        <dbReference type="EMBL" id="OOE02111.1"/>
    </source>
</evidence>
<gene>
    <name evidence="2" type="ORF">UN64_20290</name>
</gene>
<sequence length="97" mass="10837">MLTLVLANASFVPPTISDGHLPEIFPWGAEYGTGFGKQMLLVLLSVVLITAFFAWAMRRPRLVPGKAQWLAESGYSFVRNDIAKDILGEKNFKQWVP</sequence>
<evidence type="ECO:0000313" key="3">
    <source>
        <dbReference type="Proteomes" id="UP000188597"/>
    </source>
</evidence>
<evidence type="ECO:0000256" key="1">
    <source>
        <dbReference type="SAM" id="Phobius"/>
    </source>
</evidence>
<dbReference type="Proteomes" id="UP000188597">
    <property type="component" value="Unassembled WGS sequence"/>
</dbReference>
<keyword evidence="1" id="KW-0812">Transmembrane</keyword>
<keyword evidence="1" id="KW-0472">Membrane</keyword>
<accession>A0A1V3FKM6</accession>
<feature type="non-terminal residue" evidence="2">
    <location>
        <position position="97"/>
    </location>
</feature>
<name>A0A1V3FKM6_9BACL</name>
<keyword evidence="1" id="KW-1133">Transmembrane helix</keyword>
<proteinExistence type="predicted"/>
<comment type="caution">
    <text evidence="2">The sequence shown here is derived from an EMBL/GenBank/DDBJ whole genome shotgun (WGS) entry which is preliminary data.</text>
</comment>